<proteinExistence type="predicted"/>
<reference evidence="2 3" key="1">
    <citation type="submission" date="2019-09" db="EMBL/GenBank/DDBJ databases">
        <title>The hologenome of the rock-dwelling lichen Lasallia pustulata.</title>
        <authorList>
            <person name="Greshake Tzovaras B."/>
            <person name="Segers F."/>
            <person name="Bicker A."/>
            <person name="Dal Grande F."/>
            <person name="Otte J."/>
            <person name="Hankeln T."/>
            <person name="Schmitt I."/>
            <person name="Ebersberger I."/>
        </authorList>
    </citation>
    <scope>NUCLEOTIDE SEQUENCE [LARGE SCALE GENOMIC DNA]</scope>
    <source>
        <strain evidence="2">A1-1</strain>
    </source>
</reference>
<gene>
    <name evidence="2" type="ORF">FRX48_06256</name>
</gene>
<evidence type="ECO:0000313" key="3">
    <source>
        <dbReference type="Proteomes" id="UP000324767"/>
    </source>
</evidence>
<sequence>MKSSVPAQAYCQENSEANCKMCYMKLQGKIICYANAKPHEYLIKSPTHLSTPSTAAILPNPELHTTDIPQRQTCHHAPPAHPSHQTDFSTTSTSLNRPRRGLPAPSSQPNTPAPSIILITPSPTPLPTA</sequence>
<evidence type="ECO:0000256" key="1">
    <source>
        <dbReference type="SAM" id="MobiDB-lite"/>
    </source>
</evidence>
<comment type="caution">
    <text evidence="2">The sequence shown here is derived from an EMBL/GenBank/DDBJ whole genome shotgun (WGS) entry which is preliminary data.</text>
</comment>
<dbReference type="Proteomes" id="UP000324767">
    <property type="component" value="Unassembled WGS sequence"/>
</dbReference>
<dbReference type="AlphaFoldDB" id="A0A5M8PMC4"/>
<accession>A0A5M8PMC4</accession>
<feature type="region of interest" description="Disordered" evidence="1">
    <location>
        <begin position="72"/>
        <end position="129"/>
    </location>
</feature>
<organism evidence="2 3">
    <name type="scientific">Lasallia pustulata</name>
    <dbReference type="NCBI Taxonomy" id="136370"/>
    <lineage>
        <taxon>Eukaryota</taxon>
        <taxon>Fungi</taxon>
        <taxon>Dikarya</taxon>
        <taxon>Ascomycota</taxon>
        <taxon>Pezizomycotina</taxon>
        <taxon>Lecanoromycetes</taxon>
        <taxon>OSLEUM clade</taxon>
        <taxon>Umbilicariomycetidae</taxon>
        <taxon>Umbilicariales</taxon>
        <taxon>Umbilicariaceae</taxon>
        <taxon>Lasallia</taxon>
    </lineage>
</organism>
<evidence type="ECO:0000313" key="2">
    <source>
        <dbReference type="EMBL" id="KAA6409644.1"/>
    </source>
</evidence>
<feature type="compositionally biased region" description="Polar residues" evidence="1">
    <location>
        <begin position="83"/>
        <end position="96"/>
    </location>
</feature>
<name>A0A5M8PMC4_9LECA</name>
<protein>
    <submittedName>
        <fullName evidence="2">Uncharacterized protein</fullName>
    </submittedName>
</protein>
<dbReference type="EMBL" id="VXIT01000010">
    <property type="protein sequence ID" value="KAA6409644.1"/>
    <property type="molecule type" value="Genomic_DNA"/>
</dbReference>